<evidence type="ECO:0000313" key="2">
    <source>
        <dbReference type="EMBL" id="EPQ56400.1"/>
    </source>
</evidence>
<dbReference type="RefSeq" id="XP_007865137.1">
    <property type="nucleotide sequence ID" value="XM_007866946.1"/>
</dbReference>
<gene>
    <name evidence="2" type="ORF">GLOTRDRAFT_110779</name>
</gene>
<accession>S7RPD7</accession>
<feature type="region of interest" description="Disordered" evidence="1">
    <location>
        <begin position="33"/>
        <end position="78"/>
    </location>
</feature>
<feature type="non-terminal residue" evidence="2">
    <location>
        <position position="1"/>
    </location>
</feature>
<sequence>RGSALHLPSPLSSSTTIPIPCRTKITTVVASRRASITRRKDHLPGKADTTRSSPSKHTREEATVASPGTEGTSLSHLRRLYTCNNRRRTKVELEDARPA</sequence>
<name>S7RPD7_GLOTA</name>
<organism evidence="2 3">
    <name type="scientific">Gloeophyllum trabeum (strain ATCC 11539 / FP-39264 / Madison 617)</name>
    <name type="common">Brown rot fungus</name>
    <dbReference type="NCBI Taxonomy" id="670483"/>
    <lineage>
        <taxon>Eukaryota</taxon>
        <taxon>Fungi</taxon>
        <taxon>Dikarya</taxon>
        <taxon>Basidiomycota</taxon>
        <taxon>Agaricomycotina</taxon>
        <taxon>Agaricomycetes</taxon>
        <taxon>Gloeophyllales</taxon>
        <taxon>Gloeophyllaceae</taxon>
        <taxon>Gloeophyllum</taxon>
    </lineage>
</organism>
<keyword evidence="3" id="KW-1185">Reference proteome</keyword>
<dbReference type="AlphaFoldDB" id="S7RPD7"/>
<dbReference type="Proteomes" id="UP000030669">
    <property type="component" value="Unassembled WGS sequence"/>
</dbReference>
<dbReference type="HOGENOM" id="CLU_2326317_0_0_1"/>
<reference evidence="2 3" key="1">
    <citation type="journal article" date="2012" name="Science">
        <title>The Paleozoic origin of enzymatic lignin decomposition reconstructed from 31 fungal genomes.</title>
        <authorList>
            <person name="Floudas D."/>
            <person name="Binder M."/>
            <person name="Riley R."/>
            <person name="Barry K."/>
            <person name="Blanchette R.A."/>
            <person name="Henrissat B."/>
            <person name="Martinez A.T."/>
            <person name="Otillar R."/>
            <person name="Spatafora J.W."/>
            <person name="Yadav J.S."/>
            <person name="Aerts A."/>
            <person name="Benoit I."/>
            <person name="Boyd A."/>
            <person name="Carlson A."/>
            <person name="Copeland A."/>
            <person name="Coutinho P.M."/>
            <person name="de Vries R.P."/>
            <person name="Ferreira P."/>
            <person name="Findley K."/>
            <person name="Foster B."/>
            <person name="Gaskell J."/>
            <person name="Glotzer D."/>
            <person name="Gorecki P."/>
            <person name="Heitman J."/>
            <person name="Hesse C."/>
            <person name="Hori C."/>
            <person name="Igarashi K."/>
            <person name="Jurgens J.A."/>
            <person name="Kallen N."/>
            <person name="Kersten P."/>
            <person name="Kohler A."/>
            <person name="Kuees U."/>
            <person name="Kumar T.K.A."/>
            <person name="Kuo A."/>
            <person name="LaButti K."/>
            <person name="Larrondo L.F."/>
            <person name="Lindquist E."/>
            <person name="Ling A."/>
            <person name="Lombard V."/>
            <person name="Lucas S."/>
            <person name="Lundell T."/>
            <person name="Martin R."/>
            <person name="McLaughlin D.J."/>
            <person name="Morgenstern I."/>
            <person name="Morin E."/>
            <person name="Murat C."/>
            <person name="Nagy L.G."/>
            <person name="Nolan M."/>
            <person name="Ohm R.A."/>
            <person name="Patyshakuliyeva A."/>
            <person name="Rokas A."/>
            <person name="Ruiz-Duenas F.J."/>
            <person name="Sabat G."/>
            <person name="Salamov A."/>
            <person name="Samejima M."/>
            <person name="Schmutz J."/>
            <person name="Slot J.C."/>
            <person name="St John F."/>
            <person name="Stenlid J."/>
            <person name="Sun H."/>
            <person name="Sun S."/>
            <person name="Syed K."/>
            <person name="Tsang A."/>
            <person name="Wiebenga A."/>
            <person name="Young D."/>
            <person name="Pisabarro A."/>
            <person name="Eastwood D.C."/>
            <person name="Martin F."/>
            <person name="Cullen D."/>
            <person name="Grigoriev I.V."/>
            <person name="Hibbett D.S."/>
        </authorList>
    </citation>
    <scope>NUCLEOTIDE SEQUENCE [LARGE SCALE GENOMIC DNA]</scope>
    <source>
        <strain evidence="2 3">ATCC 11539</strain>
    </source>
</reference>
<evidence type="ECO:0000256" key="1">
    <source>
        <dbReference type="SAM" id="MobiDB-lite"/>
    </source>
</evidence>
<dbReference type="KEGG" id="gtr:GLOTRDRAFT_110779"/>
<proteinExistence type="predicted"/>
<dbReference type="EMBL" id="KB469300">
    <property type="protein sequence ID" value="EPQ56400.1"/>
    <property type="molecule type" value="Genomic_DNA"/>
</dbReference>
<evidence type="ECO:0000313" key="3">
    <source>
        <dbReference type="Proteomes" id="UP000030669"/>
    </source>
</evidence>
<protein>
    <submittedName>
        <fullName evidence="2">Uncharacterized protein</fullName>
    </submittedName>
</protein>
<dbReference type="GeneID" id="19299279"/>